<feature type="region of interest" description="Disordered" evidence="1">
    <location>
        <begin position="258"/>
        <end position="365"/>
    </location>
</feature>
<dbReference type="InParanoid" id="B9TAV5"/>
<sequence length="365" mass="39755">RGIAQPGLKAVQKSGVFGQLGRGAVVVDFQRCRRQAALAPVRQQLQDARLDRRCVEARQLAVDAYRHQQRLAGAGQQFAVRRDIDPAAGRSQFRSQHMPARHLGVGGGQRGAQRGSPLALPDIDILGQRRLRCRAARAGCQQQGAQQEKDGTTPPARSRRRRGKQWMEEGGHERRRWRGEWVLCNWTALYVSRARKTPGPEPPCGLRAWCRASGNARGGYAGLSLVALAAHRHERQQHAQDGQTDHVVRRALRIGLDPQRDQHRGQAAEHGIGHVVGEGQAGEAHRRRECAGRDDRRERDAAHEQAHQRVAPHQRLGRAGQMAVEPEGGQAQAAPADDHAGAGADAVAQPADGQAAHGQHHGAGA</sequence>
<dbReference type="Proteomes" id="UP000008311">
    <property type="component" value="Unassembled WGS sequence"/>
</dbReference>
<evidence type="ECO:0000313" key="3">
    <source>
        <dbReference type="Proteomes" id="UP000008311"/>
    </source>
</evidence>
<name>B9TAV5_RICCO</name>
<keyword evidence="3" id="KW-1185">Reference proteome</keyword>
<protein>
    <submittedName>
        <fullName evidence="2">Uncharacterized protein</fullName>
    </submittedName>
</protein>
<feature type="compositionally biased region" description="Basic and acidic residues" evidence="1">
    <location>
        <begin position="283"/>
        <end position="307"/>
    </location>
</feature>
<proteinExistence type="predicted"/>
<dbReference type="AlphaFoldDB" id="B9TAV5"/>
<gene>
    <name evidence="2" type="ORF">RCOM_0345160</name>
</gene>
<reference evidence="3" key="1">
    <citation type="journal article" date="2010" name="Nat. Biotechnol.">
        <title>Draft genome sequence of the oilseed species Ricinus communis.</title>
        <authorList>
            <person name="Chan A.P."/>
            <person name="Crabtree J."/>
            <person name="Zhao Q."/>
            <person name="Lorenzi H."/>
            <person name="Orvis J."/>
            <person name="Puiu D."/>
            <person name="Melake-Berhan A."/>
            <person name="Jones K.M."/>
            <person name="Redman J."/>
            <person name="Chen G."/>
            <person name="Cahoon E.B."/>
            <person name="Gedil M."/>
            <person name="Stanke M."/>
            <person name="Haas B.J."/>
            <person name="Wortman J.R."/>
            <person name="Fraser-Liggett C.M."/>
            <person name="Ravel J."/>
            <person name="Rabinowicz P.D."/>
        </authorList>
    </citation>
    <scope>NUCLEOTIDE SEQUENCE [LARGE SCALE GENOMIC DNA]</scope>
    <source>
        <strain evidence="3">cv. Hale</strain>
    </source>
</reference>
<accession>B9TAV5</accession>
<dbReference type="EMBL" id="EQ975990">
    <property type="protein sequence ID" value="EEF27009.1"/>
    <property type="molecule type" value="Genomic_DNA"/>
</dbReference>
<organism evidence="2 3">
    <name type="scientific">Ricinus communis</name>
    <name type="common">Castor bean</name>
    <dbReference type="NCBI Taxonomy" id="3988"/>
    <lineage>
        <taxon>Eukaryota</taxon>
        <taxon>Viridiplantae</taxon>
        <taxon>Streptophyta</taxon>
        <taxon>Embryophyta</taxon>
        <taxon>Tracheophyta</taxon>
        <taxon>Spermatophyta</taxon>
        <taxon>Magnoliopsida</taxon>
        <taxon>eudicotyledons</taxon>
        <taxon>Gunneridae</taxon>
        <taxon>Pentapetalae</taxon>
        <taxon>rosids</taxon>
        <taxon>fabids</taxon>
        <taxon>Malpighiales</taxon>
        <taxon>Euphorbiaceae</taxon>
        <taxon>Acalyphoideae</taxon>
        <taxon>Acalypheae</taxon>
        <taxon>Ricinus</taxon>
    </lineage>
</organism>
<feature type="compositionally biased region" description="Low complexity" evidence="1">
    <location>
        <begin position="137"/>
        <end position="146"/>
    </location>
</feature>
<evidence type="ECO:0000313" key="2">
    <source>
        <dbReference type="EMBL" id="EEF27009.1"/>
    </source>
</evidence>
<feature type="non-terminal residue" evidence="2">
    <location>
        <position position="365"/>
    </location>
</feature>
<feature type="non-terminal residue" evidence="2">
    <location>
        <position position="1"/>
    </location>
</feature>
<evidence type="ECO:0000256" key="1">
    <source>
        <dbReference type="SAM" id="MobiDB-lite"/>
    </source>
</evidence>
<feature type="region of interest" description="Disordered" evidence="1">
    <location>
        <begin position="137"/>
        <end position="171"/>
    </location>
</feature>
<feature type="compositionally biased region" description="Low complexity" evidence="1">
    <location>
        <begin position="328"/>
        <end position="357"/>
    </location>
</feature>
<feature type="compositionally biased region" description="Basic and acidic residues" evidence="1">
    <location>
        <begin position="258"/>
        <end position="267"/>
    </location>
</feature>